<keyword evidence="3" id="KW-1185">Reference proteome</keyword>
<organism evidence="2 3">
    <name type="scientific">Actinoplanes couchii</name>
    <dbReference type="NCBI Taxonomy" id="403638"/>
    <lineage>
        <taxon>Bacteria</taxon>
        <taxon>Bacillati</taxon>
        <taxon>Actinomycetota</taxon>
        <taxon>Actinomycetes</taxon>
        <taxon>Micromonosporales</taxon>
        <taxon>Micromonosporaceae</taxon>
        <taxon>Actinoplanes</taxon>
    </lineage>
</organism>
<accession>A0ABQ3WZL5</accession>
<dbReference type="RefSeq" id="WP_203792321.1">
    <property type="nucleotide sequence ID" value="NZ_BAAAQE010000090.1"/>
</dbReference>
<dbReference type="EMBL" id="BOMG01000002">
    <property type="protein sequence ID" value="GID51623.1"/>
    <property type="molecule type" value="Genomic_DNA"/>
</dbReference>
<feature type="compositionally biased region" description="Basic and acidic residues" evidence="1">
    <location>
        <begin position="11"/>
        <end position="23"/>
    </location>
</feature>
<evidence type="ECO:0000313" key="3">
    <source>
        <dbReference type="Proteomes" id="UP000612282"/>
    </source>
</evidence>
<evidence type="ECO:0000256" key="1">
    <source>
        <dbReference type="SAM" id="MobiDB-lite"/>
    </source>
</evidence>
<protein>
    <submittedName>
        <fullName evidence="2">Uncharacterized protein</fullName>
    </submittedName>
</protein>
<name>A0ABQ3WZL5_9ACTN</name>
<sequence>MKLMSAEFDVPADRGSGRARSNEPAEYLGTSRVRGLAVQRWKAGAGVIGLVWNTYDGPPTPDIELGEKLRELGVGAGLRAMPHFGVGGPALRNVPIPGVADTAEVAWDQLAEALGQPLPYWPIPLQQRQLIDAWQPGRPTVQALAVEPDMDLNVLLRLAALYDSDHPAAQVLLRLFRTVTWRESQTAVQMIAMAERKTFDGTVVIAARPIPVPRAHPDELAEAVRRAGWLEILGRADVLADACMEQLVRWDGGRDCPFGASVDLEPGDPISDELIARLTPAARTAAFRFLDAPPNAETLVDPATDAPAVSMASEDGARIRIAVGQWLPTTSPLAELVLDDPIWIRTADGTVYPAPQDPRCGLGWGYSGNGPGALALLIHRLLDDITARAADDTRGAPEGLERLLTTDLPRGTRLARAQLEAARADH</sequence>
<proteinExistence type="predicted"/>
<feature type="region of interest" description="Disordered" evidence="1">
    <location>
        <begin position="1"/>
        <end position="25"/>
    </location>
</feature>
<dbReference type="Proteomes" id="UP000612282">
    <property type="component" value="Unassembled WGS sequence"/>
</dbReference>
<comment type="caution">
    <text evidence="2">The sequence shown here is derived from an EMBL/GenBank/DDBJ whole genome shotgun (WGS) entry which is preliminary data.</text>
</comment>
<gene>
    <name evidence="2" type="ORF">Aco03nite_000270</name>
</gene>
<evidence type="ECO:0000313" key="2">
    <source>
        <dbReference type="EMBL" id="GID51623.1"/>
    </source>
</evidence>
<reference evidence="2 3" key="1">
    <citation type="submission" date="2021-01" db="EMBL/GenBank/DDBJ databases">
        <title>Whole genome shotgun sequence of Actinoplanes couchii NBRC 106145.</title>
        <authorList>
            <person name="Komaki H."/>
            <person name="Tamura T."/>
        </authorList>
    </citation>
    <scope>NUCLEOTIDE SEQUENCE [LARGE SCALE GENOMIC DNA]</scope>
    <source>
        <strain evidence="2 3">NBRC 106145</strain>
    </source>
</reference>